<accession>A0A382MCP5</accession>
<dbReference type="EMBL" id="UINC01092774">
    <property type="protein sequence ID" value="SVC46639.1"/>
    <property type="molecule type" value="Genomic_DNA"/>
</dbReference>
<dbReference type="Gene3D" id="3.40.30.10">
    <property type="entry name" value="Glutaredoxin"/>
    <property type="match status" value="1"/>
</dbReference>
<gene>
    <name evidence="2" type="ORF">METZ01_LOCUS299493</name>
</gene>
<dbReference type="InterPro" id="IPR004045">
    <property type="entry name" value="Glutathione_S-Trfase_N"/>
</dbReference>
<evidence type="ECO:0000259" key="1">
    <source>
        <dbReference type="PROSITE" id="PS50404"/>
    </source>
</evidence>
<dbReference type="SUPFAM" id="SSF52833">
    <property type="entry name" value="Thioredoxin-like"/>
    <property type="match status" value="1"/>
</dbReference>
<dbReference type="Pfam" id="PF13409">
    <property type="entry name" value="GST_N_2"/>
    <property type="match status" value="1"/>
</dbReference>
<dbReference type="InterPro" id="IPR036249">
    <property type="entry name" value="Thioredoxin-like_sf"/>
</dbReference>
<proteinExistence type="predicted"/>
<reference evidence="2" key="1">
    <citation type="submission" date="2018-05" db="EMBL/GenBank/DDBJ databases">
        <authorList>
            <person name="Lanie J.A."/>
            <person name="Ng W.-L."/>
            <person name="Kazmierczak K.M."/>
            <person name="Andrzejewski T.M."/>
            <person name="Davidsen T.M."/>
            <person name="Wayne K.J."/>
            <person name="Tettelin H."/>
            <person name="Glass J.I."/>
            <person name="Rusch D."/>
            <person name="Podicherti R."/>
            <person name="Tsui H.-C.T."/>
            <person name="Winkler M.E."/>
        </authorList>
    </citation>
    <scope>NUCLEOTIDE SEQUENCE</scope>
</reference>
<sequence length="79" mass="8717">MKLYYSPGACSLSPHIVLREAELEFELSKVDMRTRTIDGGENYLTINPKAYVPALELDSGELMTEGPAIVQYLADLNPG</sequence>
<protein>
    <recommendedName>
        <fullName evidence="1">GST N-terminal domain-containing protein</fullName>
    </recommendedName>
</protein>
<feature type="domain" description="GST N-terminal" evidence="1">
    <location>
        <begin position="1"/>
        <end position="79"/>
    </location>
</feature>
<dbReference type="CDD" id="cd03057">
    <property type="entry name" value="GST_N_Beta"/>
    <property type="match status" value="1"/>
</dbReference>
<name>A0A382MCP5_9ZZZZ</name>
<feature type="non-terminal residue" evidence="2">
    <location>
        <position position="79"/>
    </location>
</feature>
<dbReference type="AlphaFoldDB" id="A0A382MCP5"/>
<organism evidence="2">
    <name type="scientific">marine metagenome</name>
    <dbReference type="NCBI Taxonomy" id="408172"/>
    <lineage>
        <taxon>unclassified sequences</taxon>
        <taxon>metagenomes</taxon>
        <taxon>ecological metagenomes</taxon>
    </lineage>
</organism>
<evidence type="ECO:0000313" key="2">
    <source>
        <dbReference type="EMBL" id="SVC46639.1"/>
    </source>
</evidence>
<dbReference type="PROSITE" id="PS50404">
    <property type="entry name" value="GST_NTER"/>
    <property type="match status" value="1"/>
</dbReference>